<evidence type="ECO:0000256" key="3">
    <source>
        <dbReference type="ARBA" id="ARBA00022448"/>
    </source>
</evidence>
<keyword evidence="4" id="KW-1003">Cell membrane</keyword>
<keyword evidence="6 8" id="KW-1133">Transmembrane helix</keyword>
<dbReference type="NCBIfam" id="NF008216">
    <property type="entry name" value="PRK10983.1"/>
    <property type="match status" value="1"/>
</dbReference>
<evidence type="ECO:0000313" key="9">
    <source>
        <dbReference type="EMBL" id="MBB3149639.1"/>
    </source>
</evidence>
<keyword evidence="3" id="KW-0813">Transport</keyword>
<evidence type="ECO:0000256" key="4">
    <source>
        <dbReference type="ARBA" id="ARBA00022475"/>
    </source>
</evidence>
<keyword evidence="5 8" id="KW-0812">Transmembrane</keyword>
<sequence length="382" mass="40971">MFKGRQVINLRSSSAVKGEEMVQPHQDIARVTLAVLFIGGLLVSSAWIMLPFLPAIIWALTLVIATWPLMIWVERRAGNRRGVAVMVMTIVLLLVLIVPLWLAITMIVDNLDAIKGFIQRALTLRLPPAPEWLDRVPLVGARVSEAWSKLAAASVHDLAHTLDPYAKAAAQWFVSAAGSLGGMFLHFLLTTAIAAVMYARGEQGAAMAIRFGHRLAGDRGEMVVRLAGQAIRGVALGVVVTAVAQSALGGIGLLVVGMPFASVLTAVMFILCLIQIGPGLVLVPAVIWMYYSGDTIWATVLLAFTVVTATMDGFLRPYLIRKGADLPLLLIFAGVIGGLVAFGILGIFVGPTLLATTYTLLQAWMADPDEERVSSTNVSREP</sequence>
<dbReference type="AlphaFoldDB" id="A0A839UMC3"/>
<evidence type="ECO:0000256" key="1">
    <source>
        <dbReference type="ARBA" id="ARBA00004651"/>
    </source>
</evidence>
<keyword evidence="7 8" id="KW-0472">Membrane</keyword>
<evidence type="ECO:0000256" key="2">
    <source>
        <dbReference type="ARBA" id="ARBA00009773"/>
    </source>
</evidence>
<evidence type="ECO:0000256" key="7">
    <source>
        <dbReference type="ARBA" id="ARBA00023136"/>
    </source>
</evidence>
<comment type="subcellular location">
    <subcellularLocation>
        <location evidence="1">Cell membrane</location>
        <topology evidence="1">Multi-pass membrane protein</topology>
    </subcellularLocation>
</comment>
<dbReference type="Proteomes" id="UP000554520">
    <property type="component" value="Unassembled WGS sequence"/>
</dbReference>
<feature type="transmembrane region" description="Helical" evidence="8">
    <location>
        <begin position="296"/>
        <end position="315"/>
    </location>
</feature>
<feature type="transmembrane region" description="Helical" evidence="8">
    <location>
        <begin position="85"/>
        <end position="108"/>
    </location>
</feature>
<reference evidence="9 10" key="1">
    <citation type="submission" date="2020-08" db="EMBL/GenBank/DDBJ databases">
        <title>Genomic Encyclopedia of Type Strains, Phase III (KMG-III): the genomes of soil and plant-associated and newly described type strains.</title>
        <authorList>
            <person name="Whitman W."/>
        </authorList>
    </citation>
    <scope>NUCLEOTIDE SEQUENCE [LARGE SCALE GENOMIC DNA]</scope>
    <source>
        <strain evidence="9 10">CECT 7015</strain>
    </source>
</reference>
<dbReference type="InterPro" id="IPR002549">
    <property type="entry name" value="AI-2E-like"/>
</dbReference>
<feature type="transmembrane region" description="Helical" evidence="8">
    <location>
        <begin position="172"/>
        <end position="199"/>
    </location>
</feature>
<dbReference type="Pfam" id="PF01594">
    <property type="entry name" value="AI-2E_transport"/>
    <property type="match status" value="1"/>
</dbReference>
<evidence type="ECO:0000256" key="5">
    <source>
        <dbReference type="ARBA" id="ARBA00022692"/>
    </source>
</evidence>
<feature type="transmembrane region" description="Helical" evidence="8">
    <location>
        <begin position="327"/>
        <end position="349"/>
    </location>
</feature>
<accession>A0A839UMC3</accession>
<evidence type="ECO:0000256" key="6">
    <source>
        <dbReference type="ARBA" id="ARBA00022989"/>
    </source>
</evidence>
<name>A0A839UMC3_9HYPH</name>
<gene>
    <name evidence="9" type="ORF">FHS21_006093</name>
</gene>
<keyword evidence="10" id="KW-1185">Reference proteome</keyword>
<feature type="transmembrane region" description="Helical" evidence="8">
    <location>
        <begin position="31"/>
        <end position="50"/>
    </location>
</feature>
<evidence type="ECO:0000256" key="8">
    <source>
        <dbReference type="SAM" id="Phobius"/>
    </source>
</evidence>
<organism evidence="9 10">
    <name type="scientific">Phyllobacterium trifolii</name>
    <dbReference type="NCBI Taxonomy" id="300193"/>
    <lineage>
        <taxon>Bacteria</taxon>
        <taxon>Pseudomonadati</taxon>
        <taxon>Pseudomonadota</taxon>
        <taxon>Alphaproteobacteria</taxon>
        <taxon>Hyphomicrobiales</taxon>
        <taxon>Phyllobacteriaceae</taxon>
        <taxon>Phyllobacterium</taxon>
    </lineage>
</organism>
<comment type="caution">
    <text evidence="9">The sequence shown here is derived from an EMBL/GenBank/DDBJ whole genome shotgun (WGS) entry which is preliminary data.</text>
</comment>
<dbReference type="EMBL" id="JACHXN010000037">
    <property type="protein sequence ID" value="MBB3149639.1"/>
    <property type="molecule type" value="Genomic_DNA"/>
</dbReference>
<dbReference type="RefSeq" id="WP_246411299.1">
    <property type="nucleotide sequence ID" value="NZ_JACHXN010000037.1"/>
</dbReference>
<dbReference type="GO" id="GO:0005886">
    <property type="term" value="C:plasma membrane"/>
    <property type="evidence" value="ECO:0007669"/>
    <property type="project" value="UniProtKB-SubCell"/>
</dbReference>
<feature type="transmembrane region" description="Helical" evidence="8">
    <location>
        <begin position="56"/>
        <end position="73"/>
    </location>
</feature>
<proteinExistence type="inferred from homology"/>
<dbReference type="PANTHER" id="PTHR21716:SF67">
    <property type="entry name" value="TRANSPORT PROTEIN YDIK-RELATED"/>
    <property type="match status" value="1"/>
</dbReference>
<feature type="transmembrane region" description="Helical" evidence="8">
    <location>
        <begin position="263"/>
        <end position="290"/>
    </location>
</feature>
<evidence type="ECO:0000313" key="10">
    <source>
        <dbReference type="Proteomes" id="UP000554520"/>
    </source>
</evidence>
<protein>
    <submittedName>
        <fullName evidence="9">Putative PurR-regulated permease PerM</fullName>
    </submittedName>
</protein>
<dbReference type="PANTHER" id="PTHR21716">
    <property type="entry name" value="TRANSMEMBRANE PROTEIN"/>
    <property type="match status" value="1"/>
</dbReference>
<comment type="similarity">
    <text evidence="2">Belongs to the autoinducer-2 exporter (AI-2E) (TC 2.A.86) family.</text>
</comment>